<accession>W0FMC6</accession>
<dbReference type="InterPro" id="IPR026876">
    <property type="entry name" value="Fn3_assoc_repeat"/>
</dbReference>
<feature type="signal peptide" evidence="1">
    <location>
        <begin position="1"/>
        <end position="26"/>
    </location>
</feature>
<proteinExistence type="predicted"/>
<dbReference type="AlphaFoldDB" id="W0FMC6"/>
<evidence type="ECO:0000256" key="1">
    <source>
        <dbReference type="SAM" id="SignalP"/>
    </source>
</evidence>
<reference evidence="2" key="1">
    <citation type="journal article" date="2013" name="PLoS ONE">
        <title>Metagenomic insights into the carbohydrate-active enzymes carried by the microorganisms adhering to solid digesta in the rumen of cows.</title>
        <authorList>
            <person name="Wang L."/>
            <person name="Hatem A."/>
            <person name="Catalyurek U.V."/>
            <person name="Morrison M."/>
            <person name="Yu Z."/>
        </authorList>
    </citation>
    <scope>NUCLEOTIDE SEQUENCE</scope>
</reference>
<keyword evidence="1" id="KW-0732">Signal</keyword>
<dbReference type="InterPro" id="IPR014867">
    <property type="entry name" value="Spore_coat_CotH_CotH2/3/7"/>
</dbReference>
<evidence type="ECO:0000313" key="2">
    <source>
        <dbReference type="EMBL" id="AHF26058.1"/>
    </source>
</evidence>
<dbReference type="Pfam" id="PF13287">
    <property type="entry name" value="Fn3_assoc"/>
    <property type="match status" value="1"/>
</dbReference>
<organism evidence="2">
    <name type="scientific">uncultured bacterium Contigcl_1748</name>
    <dbReference type="NCBI Taxonomy" id="1393656"/>
    <lineage>
        <taxon>Bacteria</taxon>
        <taxon>environmental samples</taxon>
    </lineage>
</organism>
<dbReference type="EMBL" id="KC246864">
    <property type="protein sequence ID" value="AHF26058.1"/>
    <property type="molecule type" value="Genomic_DNA"/>
</dbReference>
<sequence length="613" mass="69996">MQKKMRVLRMLAAVLLIWWAMAVSWAQPKFSKPHGLYDVGTLTVTLSSDGEGTEIRYTTDGSEPTSQSQLYKQALRLTKTTILRAVEVKDGEVASEVSTASYILMKSVLSQPNNPEGYPKEWGDYTQMQGTAKADYEMDPEMTENAALRQHIIEGMRQLPILSIVSDKDHFFSHENDPERGGIYIFTGPPVGDATGHGWTRPASIELMGGPQQHDLSVTCGIRLHGGHGRLAEKNPKHSFRLVFKKEYGPATLKYPIFGEDEPAQFDQLVLRCHFGNSWQHWMEGNREKAQYSRDVWARRMQRKLGRTSVNALYVHLFLNGMYWGLYNIAERVDNQFGKNHLGGKKSDYDVVKVEEDGGNHLEASEGDLEAWNLMVETANKASDPSCYQQLDSLLDIDAMIDYMLINQYGGNTDWDHHNWYAIRRKGTDSPGFQFLCWDTEIIFENPGENILNLKNKGYPSGLFHNLMKNGDFAWRYLQRARELLADDGMLGPRQVVEVWDSLYHTISSALYAESARWGDYRRDVHPYTTRGKLYTVEEHYMKERNRLLNNYFPIRSNRVLSDIERFVGDIPSGMAAITIPIADTPYYNLNGQPVTRPTKGIYIKDGRKVVIH</sequence>
<name>W0FMC6_9BACT</name>
<dbReference type="Pfam" id="PF08757">
    <property type="entry name" value="CotH"/>
    <property type="match status" value="1"/>
</dbReference>
<feature type="chain" id="PRO_5004788834" evidence="1">
    <location>
        <begin position="27"/>
        <end position="613"/>
    </location>
</feature>
<protein>
    <submittedName>
        <fullName evidence="2">Putative secreted protein</fullName>
    </submittedName>
</protein>